<dbReference type="Proteomes" id="UP001590950">
    <property type="component" value="Unassembled WGS sequence"/>
</dbReference>
<organism evidence="1 2">
    <name type="scientific">Stereocaulon virgatum</name>
    <dbReference type="NCBI Taxonomy" id="373712"/>
    <lineage>
        <taxon>Eukaryota</taxon>
        <taxon>Fungi</taxon>
        <taxon>Dikarya</taxon>
        <taxon>Ascomycota</taxon>
        <taxon>Pezizomycotina</taxon>
        <taxon>Lecanoromycetes</taxon>
        <taxon>OSLEUM clade</taxon>
        <taxon>Lecanoromycetidae</taxon>
        <taxon>Lecanorales</taxon>
        <taxon>Lecanorineae</taxon>
        <taxon>Stereocaulaceae</taxon>
        <taxon>Stereocaulon</taxon>
    </lineage>
</organism>
<evidence type="ECO:0000313" key="2">
    <source>
        <dbReference type="Proteomes" id="UP001590950"/>
    </source>
</evidence>
<dbReference type="EMBL" id="JBEFKJ010000024">
    <property type="protein sequence ID" value="KAL2039640.1"/>
    <property type="molecule type" value="Genomic_DNA"/>
</dbReference>
<evidence type="ECO:0008006" key="3">
    <source>
        <dbReference type="Google" id="ProtNLM"/>
    </source>
</evidence>
<reference evidence="1 2" key="1">
    <citation type="submission" date="2024-09" db="EMBL/GenBank/DDBJ databases">
        <title>Rethinking Asexuality: The Enigmatic Case of Functional Sexual Genes in Lepraria (Stereocaulaceae).</title>
        <authorList>
            <person name="Doellman M."/>
            <person name="Sun Y."/>
            <person name="Barcenas-Pena A."/>
            <person name="Lumbsch H.T."/>
            <person name="Grewe F."/>
        </authorList>
    </citation>
    <scope>NUCLEOTIDE SEQUENCE [LARGE SCALE GENOMIC DNA]</scope>
    <source>
        <strain evidence="1 2">Mercado 3170</strain>
    </source>
</reference>
<gene>
    <name evidence="1" type="ORF">N7G274_007499</name>
</gene>
<dbReference type="Gene3D" id="3.40.50.1000">
    <property type="entry name" value="HAD superfamily/HAD-like"/>
    <property type="match status" value="1"/>
</dbReference>
<keyword evidence="2" id="KW-1185">Reference proteome</keyword>
<name>A0ABR4A2H0_9LECA</name>
<comment type="caution">
    <text evidence="1">The sequence shown here is derived from an EMBL/GenBank/DDBJ whole genome shotgun (WGS) entry which is preliminary data.</text>
</comment>
<evidence type="ECO:0000313" key="1">
    <source>
        <dbReference type="EMBL" id="KAL2039640.1"/>
    </source>
</evidence>
<proteinExistence type="predicted"/>
<sequence>MNIGLEEDQPKALLFDVFGTVVDWRTTVTKHLKDRASEKLNAPSSSIKKSTRKACVQVSWPYFAQDWRDSYYAFTGDQAKKSTSPEPGHTTSFFADLMYPSHVQTSVSNPEALEEMIRSNPMLRDGGSIAQQLMQDPDVIKPMMDPKAYANP</sequence>
<accession>A0ABR4A2H0</accession>
<dbReference type="InterPro" id="IPR023214">
    <property type="entry name" value="HAD_sf"/>
</dbReference>
<dbReference type="Gene3D" id="1.10.150.750">
    <property type="match status" value="1"/>
</dbReference>
<protein>
    <recommendedName>
        <fullName evidence="3">Haloacid dehalogenase</fullName>
    </recommendedName>
</protein>